<evidence type="ECO:0000256" key="6">
    <source>
        <dbReference type="ARBA" id="ARBA00023242"/>
    </source>
</evidence>
<evidence type="ECO:0000256" key="1">
    <source>
        <dbReference type="ARBA" id="ARBA00004123"/>
    </source>
</evidence>
<sequence>MNSSSVNDPVTTNTSNNDNNVTTTTAPSSPSTPFNTATATTATSTTKRKTFGNAILVNPAQQKNPLLRCIHNVPYEFDDTIKPDYVVGATTGVLYLSLRYHRLYPSYIFERMAALSRMYVLKILLVLVDTDDHHSALRELNHSCLTYHFTLMLSWSHDETARYLETYKAFESKPDDLIREKVNGPDDNDYLAKMTDTLTNVRTVNKTDVVTLLSTFGSFQGITKASSHELGLCPGFGELKVKRLQQALTQPFIIHDQQQQKP</sequence>
<organism evidence="10 11">
    <name type="scientific">Absidia repens</name>
    <dbReference type="NCBI Taxonomy" id="90262"/>
    <lineage>
        <taxon>Eukaryota</taxon>
        <taxon>Fungi</taxon>
        <taxon>Fungi incertae sedis</taxon>
        <taxon>Mucoromycota</taxon>
        <taxon>Mucoromycotina</taxon>
        <taxon>Mucoromycetes</taxon>
        <taxon>Mucorales</taxon>
        <taxon>Cunninghamellaceae</taxon>
        <taxon>Absidia</taxon>
    </lineage>
</organism>
<dbReference type="FunFam" id="1.10.150.20:FF:000017">
    <property type="entry name" value="DNA excision repair protein ERCC-1"/>
    <property type="match status" value="1"/>
</dbReference>
<feature type="domain" description="ERCC1-like central" evidence="9">
    <location>
        <begin position="55"/>
        <end position="168"/>
    </location>
</feature>
<keyword evidence="5" id="KW-0234">DNA repair</keyword>
<dbReference type="GO" id="GO:0006312">
    <property type="term" value="P:mitotic recombination"/>
    <property type="evidence" value="ECO:0007669"/>
    <property type="project" value="TreeGrafter"/>
</dbReference>
<reference evidence="10 11" key="1">
    <citation type="submission" date="2016-07" db="EMBL/GenBank/DDBJ databases">
        <title>Pervasive Adenine N6-methylation of Active Genes in Fungi.</title>
        <authorList>
            <consortium name="DOE Joint Genome Institute"/>
            <person name="Mondo S.J."/>
            <person name="Dannebaum R.O."/>
            <person name="Kuo R.C."/>
            <person name="Labutti K."/>
            <person name="Haridas S."/>
            <person name="Kuo A."/>
            <person name="Salamov A."/>
            <person name="Ahrendt S.R."/>
            <person name="Lipzen A."/>
            <person name="Sullivan W."/>
            <person name="Andreopoulos W.B."/>
            <person name="Clum A."/>
            <person name="Lindquist E."/>
            <person name="Daum C."/>
            <person name="Ramamoorthy G.K."/>
            <person name="Gryganskyi A."/>
            <person name="Culley D."/>
            <person name="Magnuson J.K."/>
            <person name="James T.Y."/>
            <person name="O'Malley M.A."/>
            <person name="Stajich J.E."/>
            <person name="Spatafora J.W."/>
            <person name="Visel A."/>
            <person name="Grigoriev I.V."/>
        </authorList>
    </citation>
    <scope>NUCLEOTIDE SEQUENCE [LARGE SCALE GENOMIC DNA]</scope>
    <source>
        <strain evidence="10 11">NRRL 1336</strain>
    </source>
</reference>
<keyword evidence="3" id="KW-0227">DNA damage</keyword>
<dbReference type="GO" id="GO:0000110">
    <property type="term" value="C:nucleotide-excision repair factor 1 complex"/>
    <property type="evidence" value="ECO:0007669"/>
    <property type="project" value="TreeGrafter"/>
</dbReference>
<dbReference type="GO" id="GO:0006289">
    <property type="term" value="P:nucleotide-excision repair"/>
    <property type="evidence" value="ECO:0007669"/>
    <property type="project" value="UniProtKB-ARBA"/>
</dbReference>
<dbReference type="InterPro" id="IPR011335">
    <property type="entry name" value="Restrct_endonuc-II-like"/>
</dbReference>
<accession>A0A1X2IFI5</accession>
<dbReference type="SUPFAM" id="SSF47781">
    <property type="entry name" value="RuvA domain 2-like"/>
    <property type="match status" value="1"/>
</dbReference>
<dbReference type="Gene3D" id="1.10.150.20">
    <property type="entry name" value="5' to 3' exonuclease, C-terminal subdomain"/>
    <property type="match status" value="1"/>
</dbReference>
<name>A0A1X2IFI5_9FUNG</name>
<comment type="caution">
    <text evidence="10">The sequence shown here is derived from an EMBL/GenBank/DDBJ whole genome shotgun (WGS) entry which is preliminary data.</text>
</comment>
<evidence type="ECO:0000256" key="8">
    <source>
        <dbReference type="SAM" id="MobiDB-lite"/>
    </source>
</evidence>
<dbReference type="GO" id="GO:0003697">
    <property type="term" value="F:single-stranded DNA binding"/>
    <property type="evidence" value="ECO:0007669"/>
    <property type="project" value="TreeGrafter"/>
</dbReference>
<gene>
    <name evidence="10" type="ORF">BCR42DRAFT_375449</name>
</gene>
<evidence type="ECO:0000313" key="11">
    <source>
        <dbReference type="Proteomes" id="UP000193560"/>
    </source>
</evidence>
<dbReference type="InterPro" id="IPR047260">
    <property type="entry name" value="ERCC1-like_central_dom"/>
</dbReference>
<dbReference type="Proteomes" id="UP000193560">
    <property type="component" value="Unassembled WGS sequence"/>
</dbReference>
<dbReference type="PANTHER" id="PTHR12749:SF0">
    <property type="entry name" value="DNA EXCISION REPAIR PROTEIN ERCC-1"/>
    <property type="match status" value="1"/>
</dbReference>
<dbReference type="EMBL" id="MCGE01000012">
    <property type="protein sequence ID" value="ORZ15660.1"/>
    <property type="molecule type" value="Genomic_DNA"/>
</dbReference>
<comment type="subcellular location">
    <subcellularLocation>
        <location evidence="1">Nucleus</location>
    </subcellularLocation>
</comment>
<dbReference type="FunFam" id="3.40.50.10130:FF:000001">
    <property type="entry name" value="DNA excision repair protein ERCC-1"/>
    <property type="match status" value="1"/>
</dbReference>
<dbReference type="InterPro" id="IPR004579">
    <property type="entry name" value="ERCC1/RAD10/SWI10"/>
</dbReference>
<dbReference type="AlphaFoldDB" id="A0A1X2IFI5"/>
<dbReference type="SUPFAM" id="SSF52980">
    <property type="entry name" value="Restriction endonuclease-like"/>
    <property type="match status" value="1"/>
</dbReference>
<dbReference type="CDD" id="cd22325">
    <property type="entry name" value="ERCC1_C-like"/>
    <property type="match status" value="1"/>
</dbReference>
<dbReference type="GO" id="GO:0070522">
    <property type="term" value="C:ERCC4-ERCC1 complex"/>
    <property type="evidence" value="ECO:0007669"/>
    <property type="project" value="TreeGrafter"/>
</dbReference>
<keyword evidence="10" id="KW-0378">Hydrolase</keyword>
<keyword evidence="10" id="KW-0255">Endonuclease</keyword>
<feature type="region of interest" description="Disordered" evidence="8">
    <location>
        <begin position="1"/>
        <end position="43"/>
    </location>
</feature>
<dbReference type="PANTHER" id="PTHR12749">
    <property type="entry name" value="EXCISION REPAIR CROSS-COMPLEMENTING 1 ERCC1"/>
    <property type="match status" value="1"/>
</dbReference>
<dbReference type="STRING" id="90262.A0A1X2IFI5"/>
<dbReference type="Pfam" id="PF03834">
    <property type="entry name" value="Rad10"/>
    <property type="match status" value="1"/>
</dbReference>
<evidence type="ECO:0000256" key="4">
    <source>
        <dbReference type="ARBA" id="ARBA00023125"/>
    </source>
</evidence>
<keyword evidence="11" id="KW-1185">Reference proteome</keyword>
<dbReference type="GO" id="GO:0070914">
    <property type="term" value="P:UV-damage excision repair"/>
    <property type="evidence" value="ECO:0007669"/>
    <property type="project" value="TreeGrafter"/>
</dbReference>
<dbReference type="InterPro" id="IPR010994">
    <property type="entry name" value="RuvA_2-like"/>
</dbReference>
<evidence type="ECO:0000256" key="7">
    <source>
        <dbReference type="ARBA" id="ARBA00071993"/>
    </source>
</evidence>
<evidence type="ECO:0000256" key="2">
    <source>
        <dbReference type="ARBA" id="ARBA00008283"/>
    </source>
</evidence>
<dbReference type="GO" id="GO:0003684">
    <property type="term" value="F:damaged DNA binding"/>
    <property type="evidence" value="ECO:0007669"/>
    <property type="project" value="InterPro"/>
</dbReference>
<dbReference type="OrthoDB" id="10262814at2759"/>
<keyword evidence="10" id="KW-0540">Nuclease</keyword>
<dbReference type="GO" id="GO:0004519">
    <property type="term" value="F:endonuclease activity"/>
    <property type="evidence" value="ECO:0007669"/>
    <property type="project" value="UniProtKB-KW"/>
</dbReference>
<dbReference type="Gene3D" id="3.40.50.10130">
    <property type="match status" value="1"/>
</dbReference>
<keyword evidence="6" id="KW-0539">Nucleus</keyword>
<keyword evidence="4" id="KW-0238">DNA-binding</keyword>
<dbReference type="GO" id="GO:0006302">
    <property type="term" value="P:double-strand break repair"/>
    <property type="evidence" value="ECO:0007669"/>
    <property type="project" value="UniProtKB-ARBA"/>
</dbReference>
<comment type="similarity">
    <text evidence="2">Belongs to the ERCC1/RAD10/SWI10 family.</text>
</comment>
<evidence type="ECO:0000259" key="9">
    <source>
        <dbReference type="Pfam" id="PF03834"/>
    </source>
</evidence>
<evidence type="ECO:0000256" key="5">
    <source>
        <dbReference type="ARBA" id="ARBA00023204"/>
    </source>
</evidence>
<dbReference type="NCBIfam" id="TIGR00597">
    <property type="entry name" value="rad10"/>
    <property type="match status" value="1"/>
</dbReference>
<evidence type="ECO:0000256" key="3">
    <source>
        <dbReference type="ARBA" id="ARBA00022763"/>
    </source>
</evidence>
<protein>
    <recommendedName>
        <fullName evidence="7">DNA excision repair protein ERCC-1</fullName>
    </recommendedName>
</protein>
<evidence type="ECO:0000313" key="10">
    <source>
        <dbReference type="EMBL" id="ORZ15660.1"/>
    </source>
</evidence>
<proteinExistence type="inferred from homology"/>